<organism evidence="9">
    <name type="scientific">Schistocerca gregaria</name>
    <name type="common">Desert locust</name>
    <name type="synonym">Gryllus gregarius</name>
    <dbReference type="NCBI Taxonomy" id="7010"/>
    <lineage>
        <taxon>Eukaryota</taxon>
        <taxon>Metazoa</taxon>
        <taxon>Ecdysozoa</taxon>
        <taxon>Arthropoda</taxon>
        <taxon>Hexapoda</taxon>
        <taxon>Insecta</taxon>
        <taxon>Pterygota</taxon>
        <taxon>Neoptera</taxon>
        <taxon>Polyneoptera</taxon>
        <taxon>Orthoptera</taxon>
        <taxon>Caelifera</taxon>
        <taxon>Acrididea</taxon>
        <taxon>Acridomorpha</taxon>
        <taxon>Acridoidea</taxon>
        <taxon>Acrididae</taxon>
        <taxon>Cyrtacanthacridinae</taxon>
        <taxon>Schistocerca</taxon>
    </lineage>
</organism>
<keyword evidence="7" id="KW-0732">Signal</keyword>
<evidence type="ECO:0000313" key="9">
    <source>
        <dbReference type="EMBL" id="QVD39585.1"/>
    </source>
</evidence>
<dbReference type="Gene3D" id="1.20.144.10">
    <property type="entry name" value="Phosphatidic acid phosphatase type 2/haloperoxidase"/>
    <property type="match status" value="1"/>
</dbReference>
<evidence type="ECO:0000256" key="7">
    <source>
        <dbReference type="SAM" id="SignalP"/>
    </source>
</evidence>
<feature type="chain" id="PRO_5034897308" evidence="7">
    <location>
        <begin position="20"/>
        <end position="306"/>
    </location>
</feature>
<dbReference type="PANTHER" id="PTHR10165">
    <property type="entry name" value="LIPID PHOSPHATE PHOSPHATASE"/>
    <property type="match status" value="1"/>
</dbReference>
<feature type="transmembrane region" description="Helical" evidence="6">
    <location>
        <begin position="51"/>
        <end position="73"/>
    </location>
</feature>
<comment type="subcellular location">
    <subcellularLocation>
        <location evidence="1">Membrane</location>
        <topology evidence="1">Multi-pass membrane protein</topology>
    </subcellularLocation>
</comment>
<evidence type="ECO:0000256" key="2">
    <source>
        <dbReference type="ARBA" id="ARBA00008816"/>
    </source>
</evidence>
<dbReference type="CDD" id="cd03384">
    <property type="entry name" value="PAP2_wunen"/>
    <property type="match status" value="1"/>
</dbReference>
<dbReference type="InterPro" id="IPR000326">
    <property type="entry name" value="PAP2/HPO"/>
</dbReference>
<dbReference type="InterPro" id="IPR036938">
    <property type="entry name" value="PAP2/HPO_sf"/>
</dbReference>
<evidence type="ECO:0000256" key="5">
    <source>
        <dbReference type="ARBA" id="ARBA00023136"/>
    </source>
</evidence>
<dbReference type="PANTHER" id="PTHR10165:SF103">
    <property type="entry name" value="PHOSPHOLIPID PHOSPHATASE HOMOLOG 1.2 HOMOLOG"/>
    <property type="match status" value="1"/>
</dbReference>
<dbReference type="SUPFAM" id="SSF48317">
    <property type="entry name" value="Acid phosphatase/Vanadium-dependent haloperoxidase"/>
    <property type="match status" value="1"/>
</dbReference>
<keyword evidence="4 6" id="KW-1133">Transmembrane helix</keyword>
<dbReference type="SMART" id="SM00014">
    <property type="entry name" value="acidPPc"/>
    <property type="match status" value="1"/>
</dbReference>
<proteinExistence type="evidence at transcript level"/>
<dbReference type="Pfam" id="PF01569">
    <property type="entry name" value="PAP2"/>
    <property type="match status" value="1"/>
</dbReference>
<dbReference type="GO" id="GO:0007165">
    <property type="term" value="P:signal transduction"/>
    <property type="evidence" value="ECO:0007669"/>
    <property type="project" value="TreeGrafter"/>
</dbReference>
<dbReference type="OrthoDB" id="8907274at2759"/>
<keyword evidence="3 6" id="KW-0812">Transmembrane</keyword>
<evidence type="ECO:0000256" key="1">
    <source>
        <dbReference type="ARBA" id="ARBA00004141"/>
    </source>
</evidence>
<evidence type="ECO:0000256" key="4">
    <source>
        <dbReference type="ARBA" id="ARBA00022989"/>
    </source>
</evidence>
<reference evidence="9" key="1">
    <citation type="journal article" date="2021" name="J. Neurophysiol.">
        <title>Gene transcription changes in a locust model of noise-induced deafness.</title>
        <authorList>
            <person name="French A.S."/>
            <person name="Warren B."/>
        </authorList>
    </citation>
    <scope>NUCLEOTIDE SEQUENCE</scope>
</reference>
<feature type="transmembrane region" description="Helical" evidence="6">
    <location>
        <begin position="220"/>
        <end position="239"/>
    </location>
</feature>
<evidence type="ECO:0000259" key="8">
    <source>
        <dbReference type="SMART" id="SM00014"/>
    </source>
</evidence>
<feature type="transmembrane region" description="Helical" evidence="6">
    <location>
        <begin position="194"/>
        <end position="214"/>
    </location>
</feature>
<dbReference type="GO" id="GO:0005886">
    <property type="term" value="C:plasma membrane"/>
    <property type="evidence" value="ECO:0007669"/>
    <property type="project" value="TreeGrafter"/>
</dbReference>
<dbReference type="GO" id="GO:0046839">
    <property type="term" value="P:phospholipid dephosphorylation"/>
    <property type="evidence" value="ECO:0007669"/>
    <property type="project" value="TreeGrafter"/>
</dbReference>
<name>A0A8E5JTQ5_SCHGR</name>
<evidence type="ECO:0000256" key="6">
    <source>
        <dbReference type="SAM" id="Phobius"/>
    </source>
</evidence>
<dbReference type="InterPro" id="IPR043216">
    <property type="entry name" value="PAP-like"/>
</dbReference>
<protein>
    <submittedName>
        <fullName evidence="9">Phospholipid phosphatase 2</fullName>
    </submittedName>
</protein>
<dbReference type="EMBL" id="MW962819">
    <property type="protein sequence ID" value="QVD39585.1"/>
    <property type="molecule type" value="mRNA"/>
</dbReference>
<sequence length="306" mass="34521">MKTRKKLLIVAVLLALIESGVIPSAKTGYYCGDPKISFKFRGDTISITTLLLGTFFLPLIFIWVVETLCVAFLNEYDVPKTKKQCCMQGLWEASRWYRDFLLGLGIVFLTTEVGKVLVGEPRPHFLDTCRPTQPPNCDGYVNNFTCTNKDAGNWYVRDSTKSFPSGHASLSVFASVFTMWFVQCRVPGDITYLLVPWLQCLCLTWALLCSLTRITDHRHHWWDVLGGFVLGFGLAVFTVKTSDQFSSTKKMTTTYTKASKLDNVVRENGHISNNRHQSVRRLLSSTSSYSAALTPEERELREAALS</sequence>
<feature type="domain" description="Phosphatidic acid phosphatase type 2/haloperoxidase" evidence="8">
    <location>
        <begin position="97"/>
        <end position="239"/>
    </location>
</feature>
<dbReference type="GO" id="GO:0006644">
    <property type="term" value="P:phospholipid metabolic process"/>
    <property type="evidence" value="ECO:0007669"/>
    <property type="project" value="InterPro"/>
</dbReference>
<feature type="signal peptide" evidence="7">
    <location>
        <begin position="1"/>
        <end position="19"/>
    </location>
</feature>
<dbReference type="AlphaFoldDB" id="A0A8E5JTQ5"/>
<evidence type="ECO:0000256" key="3">
    <source>
        <dbReference type="ARBA" id="ARBA00022692"/>
    </source>
</evidence>
<keyword evidence="5 6" id="KW-0472">Membrane</keyword>
<comment type="similarity">
    <text evidence="2">Belongs to the PA-phosphatase related phosphoesterase family.</text>
</comment>
<dbReference type="GO" id="GO:0008195">
    <property type="term" value="F:phosphatidate phosphatase activity"/>
    <property type="evidence" value="ECO:0007669"/>
    <property type="project" value="TreeGrafter"/>
</dbReference>
<accession>A0A8E5JTQ5</accession>